<dbReference type="GO" id="GO:0000785">
    <property type="term" value="C:chromatin"/>
    <property type="evidence" value="ECO:0007669"/>
    <property type="project" value="TreeGrafter"/>
</dbReference>
<dbReference type="SMART" id="SM00355">
    <property type="entry name" value="ZnF_C2H2"/>
    <property type="match status" value="2"/>
</dbReference>
<dbReference type="EMBL" id="PITJ01001120">
    <property type="protein sequence ID" value="TBU00073.1"/>
    <property type="molecule type" value="Genomic_DNA"/>
</dbReference>
<feature type="region of interest" description="Disordered" evidence="6">
    <location>
        <begin position="1"/>
        <end position="33"/>
    </location>
</feature>
<keyword evidence="4" id="KW-0862">Zinc</keyword>
<dbReference type="FunFam" id="3.30.160.60:FF:000100">
    <property type="entry name" value="Zinc finger 45-like"/>
    <property type="match status" value="1"/>
</dbReference>
<dbReference type="PANTHER" id="PTHR14003">
    <property type="entry name" value="TRANSCRIPTIONAL REPRESSOR PROTEIN YY"/>
    <property type="match status" value="1"/>
</dbReference>
<dbReference type="PANTHER" id="PTHR14003:SF19">
    <property type="entry name" value="YY2 TRANSCRIPTION FACTOR"/>
    <property type="match status" value="1"/>
</dbReference>
<gene>
    <name evidence="8" type="ORF">CWI37_1120p0010</name>
</gene>
<evidence type="ECO:0000256" key="5">
    <source>
        <dbReference type="PROSITE-ProRule" id="PRU00042"/>
    </source>
</evidence>
<dbReference type="GO" id="GO:0031519">
    <property type="term" value="C:PcG protein complex"/>
    <property type="evidence" value="ECO:0007669"/>
    <property type="project" value="TreeGrafter"/>
</dbReference>
<dbReference type="Pfam" id="PF00096">
    <property type="entry name" value="zf-C2H2"/>
    <property type="match status" value="1"/>
</dbReference>
<evidence type="ECO:0000313" key="8">
    <source>
        <dbReference type="EMBL" id="TBU00073.1"/>
    </source>
</evidence>
<dbReference type="GO" id="GO:0000981">
    <property type="term" value="F:DNA-binding transcription factor activity, RNA polymerase II-specific"/>
    <property type="evidence" value="ECO:0007669"/>
    <property type="project" value="TreeGrafter"/>
</dbReference>
<evidence type="ECO:0000256" key="4">
    <source>
        <dbReference type="ARBA" id="ARBA00022833"/>
    </source>
</evidence>
<dbReference type="SUPFAM" id="SSF57667">
    <property type="entry name" value="beta-beta-alpha zinc fingers"/>
    <property type="match status" value="1"/>
</dbReference>
<dbReference type="GO" id="GO:0008270">
    <property type="term" value="F:zinc ion binding"/>
    <property type="evidence" value="ECO:0007669"/>
    <property type="project" value="UniProtKB-KW"/>
</dbReference>
<sequence length="363" mass="43075">MGTGKTTEQSSEVEDSNCIEDTINEESDRESGEITIKEYENAEENIEPPYSPINDSASIVDEFQSKKFTEDFLPQTTILKNTPKNLAYSISDTSDYEFKKYRNQEMPSYSTGRRDIAYDRSRISKLDNLVNHADFELERKIKITRKYERRDRHEQFYPELPYERREVETRRYSTRRIMSHQQPPPNPGENYRPKKTLLDYLFDQANYEMEQIKESKRRRKETASRYLQNTPEPIRPRRPELPLPRPSYPKQPSPRKYKKRLSLDEPEAETSSNETINSFADIDDNKFKVLIHGDKKDYICPELDCQKSFPSLSRAKRHFIVHTGAKPFKCLNPQCSKSFSRKDNMLQHYRSHCSLTKDQYKYR</sequence>
<dbReference type="AlphaFoldDB" id="A0A4Q9KYK3"/>
<name>A0A4Q9KYK3_9MICR</name>
<dbReference type="GO" id="GO:0005667">
    <property type="term" value="C:transcription regulator complex"/>
    <property type="evidence" value="ECO:0007669"/>
    <property type="project" value="TreeGrafter"/>
</dbReference>
<feature type="compositionally biased region" description="Polar residues" evidence="6">
    <location>
        <begin position="1"/>
        <end position="10"/>
    </location>
</feature>
<evidence type="ECO:0000256" key="2">
    <source>
        <dbReference type="ARBA" id="ARBA00022737"/>
    </source>
</evidence>
<evidence type="ECO:0000259" key="7">
    <source>
        <dbReference type="PROSITE" id="PS50157"/>
    </source>
</evidence>
<dbReference type="PROSITE" id="PS50157">
    <property type="entry name" value="ZINC_FINGER_C2H2_2"/>
    <property type="match status" value="2"/>
</dbReference>
<dbReference type="Gene3D" id="3.30.160.60">
    <property type="entry name" value="Classic Zinc Finger"/>
    <property type="match status" value="2"/>
</dbReference>
<comment type="caution">
    <text evidence="8">The sequence shown here is derived from an EMBL/GenBank/DDBJ whole genome shotgun (WGS) entry which is preliminary data.</text>
</comment>
<keyword evidence="1" id="KW-0479">Metal-binding</keyword>
<feature type="region of interest" description="Disordered" evidence="6">
    <location>
        <begin position="211"/>
        <end position="274"/>
    </location>
</feature>
<organism evidence="8 9">
    <name type="scientific">Hamiltosporidium tvaerminnensis</name>
    <dbReference type="NCBI Taxonomy" id="1176355"/>
    <lineage>
        <taxon>Eukaryota</taxon>
        <taxon>Fungi</taxon>
        <taxon>Fungi incertae sedis</taxon>
        <taxon>Microsporidia</taxon>
        <taxon>Dubosqiidae</taxon>
        <taxon>Hamiltosporidium</taxon>
    </lineage>
</organism>
<reference evidence="8 9" key="1">
    <citation type="submission" date="2017-12" db="EMBL/GenBank/DDBJ databases">
        <authorList>
            <person name="Pombert J.-F."/>
            <person name="Haag K.L."/>
            <person name="Ebert D."/>
        </authorList>
    </citation>
    <scope>NUCLEOTIDE SEQUENCE [LARGE SCALE GENOMIC DNA]</scope>
    <source>
        <strain evidence="8">FI-OER-3-3</strain>
    </source>
</reference>
<dbReference type="VEuPathDB" id="MicrosporidiaDB:CWI37_1120p0010"/>
<keyword evidence="2" id="KW-0677">Repeat</keyword>
<proteinExistence type="predicted"/>
<feature type="domain" description="C2H2-type" evidence="7">
    <location>
        <begin position="328"/>
        <end position="357"/>
    </location>
</feature>
<evidence type="ECO:0000256" key="3">
    <source>
        <dbReference type="ARBA" id="ARBA00022771"/>
    </source>
</evidence>
<accession>A0A4Q9KYK3</accession>
<feature type="domain" description="C2H2-type" evidence="7">
    <location>
        <begin position="298"/>
        <end position="327"/>
    </location>
</feature>
<dbReference type="Proteomes" id="UP000292362">
    <property type="component" value="Unassembled WGS sequence"/>
</dbReference>
<feature type="compositionally biased region" description="Acidic residues" evidence="6">
    <location>
        <begin position="11"/>
        <end position="28"/>
    </location>
</feature>
<keyword evidence="3 5" id="KW-0863">Zinc-finger</keyword>
<protein>
    <recommendedName>
        <fullName evidence="7">C2H2-type domain-containing protein</fullName>
    </recommendedName>
</protein>
<feature type="compositionally biased region" description="Pro residues" evidence="6">
    <location>
        <begin position="241"/>
        <end position="252"/>
    </location>
</feature>
<dbReference type="GO" id="GO:0000978">
    <property type="term" value="F:RNA polymerase II cis-regulatory region sequence-specific DNA binding"/>
    <property type="evidence" value="ECO:0007669"/>
    <property type="project" value="TreeGrafter"/>
</dbReference>
<dbReference type="InterPro" id="IPR013087">
    <property type="entry name" value="Znf_C2H2_type"/>
</dbReference>
<dbReference type="InterPro" id="IPR036236">
    <property type="entry name" value="Znf_C2H2_sf"/>
</dbReference>
<evidence type="ECO:0000313" key="9">
    <source>
        <dbReference type="Proteomes" id="UP000292362"/>
    </source>
</evidence>
<evidence type="ECO:0000256" key="6">
    <source>
        <dbReference type="SAM" id="MobiDB-lite"/>
    </source>
</evidence>
<dbReference type="PROSITE" id="PS00028">
    <property type="entry name" value="ZINC_FINGER_C2H2_1"/>
    <property type="match status" value="2"/>
</dbReference>
<evidence type="ECO:0000256" key="1">
    <source>
        <dbReference type="ARBA" id="ARBA00022723"/>
    </source>
</evidence>